<evidence type="ECO:0000256" key="7">
    <source>
        <dbReference type="PIRNR" id="PIRNR002744"/>
    </source>
</evidence>
<feature type="transmembrane region" description="Helical" evidence="9">
    <location>
        <begin position="246"/>
        <end position="268"/>
    </location>
</feature>
<comment type="caution">
    <text evidence="10">The sequence shown here is derived from an EMBL/GenBank/DDBJ whole genome shotgun (WGS) entry which is preliminary data.</text>
</comment>
<evidence type="ECO:0000313" key="10">
    <source>
        <dbReference type="EMBL" id="MEB8338176.1"/>
    </source>
</evidence>
<comment type="similarity">
    <text evidence="2 7">Belongs to the purine-cytosine permease (2.A.39) family.</text>
</comment>
<keyword evidence="3 7" id="KW-0813">Transport</keyword>
<dbReference type="PANTHER" id="PTHR31806">
    <property type="entry name" value="PURINE-CYTOSINE PERMEASE FCY2-RELATED"/>
    <property type="match status" value="1"/>
</dbReference>
<comment type="subcellular location">
    <subcellularLocation>
        <location evidence="1">Membrane</location>
        <topology evidence="1">Multi-pass membrane protein</topology>
    </subcellularLocation>
</comment>
<evidence type="ECO:0000256" key="6">
    <source>
        <dbReference type="ARBA" id="ARBA00023136"/>
    </source>
</evidence>
<dbReference type="InterPro" id="IPR001248">
    <property type="entry name" value="Pur-cyt_permease"/>
</dbReference>
<keyword evidence="6 7" id="KW-0472">Membrane</keyword>
<reference evidence="10 11" key="1">
    <citation type="submission" date="2022-10" db="EMBL/GenBank/DDBJ databases">
        <authorList>
            <person name="Xie J."/>
            <person name="Shen N."/>
        </authorList>
    </citation>
    <scope>NUCLEOTIDE SEQUENCE [LARGE SCALE GENOMIC DNA]</scope>
    <source>
        <strain evidence="10 11">YIM65594</strain>
    </source>
</reference>
<evidence type="ECO:0000256" key="2">
    <source>
        <dbReference type="ARBA" id="ARBA00008974"/>
    </source>
</evidence>
<dbReference type="RefSeq" id="WP_326015937.1">
    <property type="nucleotide sequence ID" value="NZ_JAOZYC010000093.1"/>
</dbReference>
<keyword evidence="4 9" id="KW-0812">Transmembrane</keyword>
<proteinExistence type="inferred from homology"/>
<feature type="transmembrane region" description="Helical" evidence="9">
    <location>
        <begin position="171"/>
        <end position="190"/>
    </location>
</feature>
<feature type="transmembrane region" description="Helical" evidence="9">
    <location>
        <begin position="389"/>
        <end position="408"/>
    </location>
</feature>
<feature type="transmembrane region" description="Helical" evidence="9">
    <location>
        <begin position="67"/>
        <end position="88"/>
    </location>
</feature>
<evidence type="ECO:0000256" key="9">
    <source>
        <dbReference type="SAM" id="Phobius"/>
    </source>
</evidence>
<feature type="transmembrane region" description="Helical" evidence="9">
    <location>
        <begin position="288"/>
        <end position="314"/>
    </location>
</feature>
<evidence type="ECO:0000256" key="4">
    <source>
        <dbReference type="ARBA" id="ARBA00022692"/>
    </source>
</evidence>
<feature type="transmembrane region" description="Helical" evidence="9">
    <location>
        <begin position="321"/>
        <end position="339"/>
    </location>
</feature>
<dbReference type="Gene3D" id="1.10.4160.10">
    <property type="entry name" value="Hydantoin permease"/>
    <property type="match status" value="1"/>
</dbReference>
<protein>
    <submittedName>
        <fullName evidence="10">Cytosine permease</fullName>
    </submittedName>
</protein>
<dbReference type="PANTHER" id="PTHR31806:SF1">
    <property type="entry name" value="PURINE-CYTOSINE PERMEASE FCY2-RELATED"/>
    <property type="match status" value="1"/>
</dbReference>
<feature type="transmembrane region" description="Helical" evidence="9">
    <location>
        <begin position="428"/>
        <end position="444"/>
    </location>
</feature>
<feature type="transmembrane region" description="Helical" evidence="9">
    <location>
        <begin position="351"/>
        <end position="368"/>
    </location>
</feature>
<evidence type="ECO:0000313" key="11">
    <source>
        <dbReference type="Proteomes" id="UP001354931"/>
    </source>
</evidence>
<feature type="transmembrane region" description="Helical" evidence="9">
    <location>
        <begin position="202"/>
        <end position="225"/>
    </location>
</feature>
<evidence type="ECO:0000256" key="5">
    <source>
        <dbReference type="ARBA" id="ARBA00022989"/>
    </source>
</evidence>
<dbReference type="Pfam" id="PF02133">
    <property type="entry name" value="Transp_cyt_pur"/>
    <property type="match status" value="1"/>
</dbReference>
<name>A0ABU6F5K7_9ACTN</name>
<evidence type="ECO:0000256" key="8">
    <source>
        <dbReference type="SAM" id="MobiDB-lite"/>
    </source>
</evidence>
<keyword evidence="5 9" id="KW-1133">Transmembrane helix</keyword>
<organism evidence="10 11">
    <name type="scientific">Streptomyces endophyticus</name>
    <dbReference type="NCBI Taxonomy" id="714166"/>
    <lineage>
        <taxon>Bacteria</taxon>
        <taxon>Bacillati</taxon>
        <taxon>Actinomycetota</taxon>
        <taxon>Actinomycetes</taxon>
        <taxon>Kitasatosporales</taxon>
        <taxon>Streptomycetaceae</taxon>
        <taxon>Streptomyces</taxon>
    </lineage>
</organism>
<dbReference type="EMBL" id="JAOZYC010000093">
    <property type="protein sequence ID" value="MEB8338176.1"/>
    <property type="molecule type" value="Genomic_DNA"/>
</dbReference>
<evidence type="ECO:0000256" key="1">
    <source>
        <dbReference type="ARBA" id="ARBA00004141"/>
    </source>
</evidence>
<accession>A0ABU6F5K7</accession>
<dbReference type="InterPro" id="IPR026030">
    <property type="entry name" value="Pur-cyt_permease_Fcy2/21/22"/>
</dbReference>
<feature type="region of interest" description="Disordered" evidence="8">
    <location>
        <begin position="1"/>
        <end position="20"/>
    </location>
</feature>
<keyword evidence="11" id="KW-1185">Reference proteome</keyword>
<dbReference type="Proteomes" id="UP001354931">
    <property type="component" value="Unassembled WGS sequence"/>
</dbReference>
<feature type="transmembrane region" description="Helical" evidence="9">
    <location>
        <begin position="140"/>
        <end position="159"/>
    </location>
</feature>
<dbReference type="PIRSF" id="PIRSF002744">
    <property type="entry name" value="Pur-cyt_permease"/>
    <property type="match status" value="1"/>
</dbReference>
<gene>
    <name evidence="10" type="ORF">OKJ99_11780</name>
</gene>
<evidence type="ECO:0000256" key="3">
    <source>
        <dbReference type="ARBA" id="ARBA00022448"/>
    </source>
</evidence>
<feature type="transmembrane region" description="Helical" evidence="9">
    <location>
        <begin position="109"/>
        <end position="134"/>
    </location>
</feature>
<sequence>MGGSSGAPRHQSFPVESNGIEHVAEDERRGKVSSSFTLWFSGNLQYSAIVVGALPTAFLGLSFGQAALALTVGTLVGSLLLGLTSAMGPRAGTAQMVQSRGPFGYVGNFLPTLLLFMTGFGFFAVNTALGAYIVRYLFGIPFLGAVVLVAGFQMVIVVIGHDLVHKVERALVPIMGALFVVVTVYGLMAGDLTAPGKGTEHGVVGAMLTAVALSSSRTFGFAICASDYTRYLPTDTSRRKVTGATFLGAVVAGLWMHLLGAAIGSVIFPQSPTDLVTAIAPPVVAVIALIPLLASTVAAGVIDIYSGSLALLIADLPMRRWVSALATGVAGGSLAWWAGQGDAAFAHFQNFLFVMGYWVGPWLGVTLTDHLMSLRRDGVRAAWFYDRSWRIGPGLPAFALGVLVSVPFMNQTLYVGPVAARYPYLGDITYWIGGAVASLAYVAIRRARPSWSARAHAADTALDRSPV</sequence>
<feature type="transmembrane region" description="Helical" evidence="9">
    <location>
        <begin position="38"/>
        <end position="61"/>
    </location>
</feature>